<feature type="transmembrane region" description="Helical" evidence="8">
    <location>
        <begin position="12"/>
        <end position="36"/>
    </location>
</feature>
<evidence type="ECO:0000256" key="3">
    <source>
        <dbReference type="ARBA" id="ARBA00022475"/>
    </source>
</evidence>
<dbReference type="InterPro" id="IPR011701">
    <property type="entry name" value="MFS"/>
</dbReference>
<evidence type="ECO:0000256" key="7">
    <source>
        <dbReference type="SAM" id="MobiDB-lite"/>
    </source>
</evidence>
<feature type="transmembrane region" description="Helical" evidence="8">
    <location>
        <begin position="346"/>
        <end position="367"/>
    </location>
</feature>
<feature type="transmembrane region" description="Helical" evidence="8">
    <location>
        <begin position="313"/>
        <end position="334"/>
    </location>
</feature>
<dbReference type="Proteomes" id="UP001158961">
    <property type="component" value="Chromosome"/>
</dbReference>
<keyword evidence="3" id="KW-1003">Cell membrane</keyword>
<feature type="domain" description="Major facilitator superfamily (MFS) profile" evidence="9">
    <location>
        <begin position="11"/>
        <end position="399"/>
    </location>
</feature>
<feature type="transmembrane region" description="Helical" evidence="8">
    <location>
        <begin position="287"/>
        <end position="307"/>
    </location>
</feature>
<evidence type="ECO:0000313" key="11">
    <source>
        <dbReference type="Proteomes" id="UP001158961"/>
    </source>
</evidence>
<organism evidence="10 11">
    <name type="scientific">Enterobacter agglomerans</name>
    <name type="common">Erwinia herbicola</name>
    <name type="synonym">Pantoea agglomerans</name>
    <dbReference type="NCBI Taxonomy" id="549"/>
    <lineage>
        <taxon>Bacteria</taxon>
        <taxon>Pseudomonadati</taxon>
        <taxon>Pseudomonadota</taxon>
        <taxon>Gammaproteobacteria</taxon>
        <taxon>Enterobacterales</taxon>
        <taxon>Erwiniaceae</taxon>
        <taxon>Pantoea</taxon>
        <taxon>Pantoea agglomerans group</taxon>
    </lineage>
</organism>
<evidence type="ECO:0000256" key="5">
    <source>
        <dbReference type="ARBA" id="ARBA00022989"/>
    </source>
</evidence>
<evidence type="ECO:0000313" key="10">
    <source>
        <dbReference type="EMBL" id="CAH6318501.1"/>
    </source>
</evidence>
<dbReference type="InterPro" id="IPR020846">
    <property type="entry name" value="MFS_dom"/>
</dbReference>
<accession>A0AAN2K6V1</accession>
<keyword evidence="4 8" id="KW-0812">Transmembrane</keyword>
<dbReference type="RefSeq" id="WP_072006690.1">
    <property type="nucleotide sequence ID" value="NZ_CP059089.1"/>
</dbReference>
<sequence length="424" mass="45689">MPRTIEPWKINLISVWFGCFFTGLAISQIIPFLPLYLEQLGITGGESLSLWSGLTFSITFVVSAAVAPLWGSLADRKGRKLMLLRAAFGMGVVILLQAFVTEAWQLLLLRALMGLTSGYIPNAMALVAAQVPRERSGWALSCVSTGQIGGVILGPMLGGLLADWVGLRTVFIVTAALLMVSFLVTLFLIKETGYTPVSKKEKLSGREVFRSLDNPKLMLCLFFTTMVIQMCNGSVNPILTLFVRELAPTAENIAFLSGVIAALPGVSALLAAPRLGRLGDRIGTQRILLATMVISLLLFIAMSFVTSTTQLGVLRFLLGFADGAMMPAVQTLLVRHSRDNITGRIFGYNQSFMYLGNVAGPLLGAAVSAVAGFRWVFFATAVVVLINVLFLKRFYRRPKTVLPASAGKSSVQPASAAESAKTQD</sequence>
<dbReference type="CDD" id="cd17391">
    <property type="entry name" value="MFS_MdtG_MDR_like"/>
    <property type="match status" value="1"/>
</dbReference>
<dbReference type="GO" id="GO:0005886">
    <property type="term" value="C:plasma membrane"/>
    <property type="evidence" value="ECO:0007669"/>
    <property type="project" value="UniProtKB-SubCell"/>
</dbReference>
<feature type="region of interest" description="Disordered" evidence="7">
    <location>
        <begin position="405"/>
        <end position="424"/>
    </location>
</feature>
<proteinExistence type="predicted"/>
<dbReference type="InterPro" id="IPR036259">
    <property type="entry name" value="MFS_trans_sf"/>
</dbReference>
<feature type="transmembrane region" description="Helical" evidence="8">
    <location>
        <begin position="217"/>
        <end position="235"/>
    </location>
</feature>
<evidence type="ECO:0000259" key="9">
    <source>
        <dbReference type="PROSITE" id="PS50850"/>
    </source>
</evidence>
<dbReference type="GO" id="GO:0022857">
    <property type="term" value="F:transmembrane transporter activity"/>
    <property type="evidence" value="ECO:0007669"/>
    <property type="project" value="InterPro"/>
</dbReference>
<dbReference type="SUPFAM" id="SSF103473">
    <property type="entry name" value="MFS general substrate transporter"/>
    <property type="match status" value="2"/>
</dbReference>
<evidence type="ECO:0000256" key="4">
    <source>
        <dbReference type="ARBA" id="ARBA00022692"/>
    </source>
</evidence>
<feature type="transmembrane region" description="Helical" evidence="8">
    <location>
        <begin position="106"/>
        <end position="126"/>
    </location>
</feature>
<evidence type="ECO:0000256" key="1">
    <source>
        <dbReference type="ARBA" id="ARBA00004651"/>
    </source>
</evidence>
<keyword evidence="6 8" id="KW-0472">Membrane</keyword>
<protein>
    <submittedName>
        <fullName evidence="10">MFS transporter, DHA1 family, multidrug resistance protein</fullName>
    </submittedName>
</protein>
<dbReference type="PANTHER" id="PTHR43414">
    <property type="entry name" value="MULTIDRUG RESISTANCE PROTEIN MDTG"/>
    <property type="match status" value="1"/>
</dbReference>
<comment type="subcellular location">
    <subcellularLocation>
        <location evidence="1">Cell membrane</location>
        <topology evidence="1">Multi-pass membrane protein</topology>
    </subcellularLocation>
</comment>
<feature type="transmembrane region" description="Helical" evidence="8">
    <location>
        <begin position="169"/>
        <end position="189"/>
    </location>
</feature>
<dbReference type="InterPro" id="IPR001958">
    <property type="entry name" value="Tet-R_TetA/multi-R_MdtG-like"/>
</dbReference>
<dbReference type="Pfam" id="PF07690">
    <property type="entry name" value="MFS_1"/>
    <property type="match status" value="1"/>
</dbReference>
<dbReference type="FunFam" id="1.20.1250.20:FF:000020">
    <property type="entry name" value="Multidrug resistance protein MdtG"/>
    <property type="match status" value="1"/>
</dbReference>
<dbReference type="AlphaFoldDB" id="A0AAN2K6V1"/>
<name>A0AAN2K6V1_ENTAG</name>
<feature type="transmembrane region" description="Helical" evidence="8">
    <location>
        <begin position="373"/>
        <end position="391"/>
    </location>
</feature>
<dbReference type="PROSITE" id="PS50850">
    <property type="entry name" value="MFS"/>
    <property type="match status" value="1"/>
</dbReference>
<dbReference type="Gene3D" id="1.20.1250.20">
    <property type="entry name" value="MFS general substrate transporter like domains"/>
    <property type="match status" value="2"/>
</dbReference>
<keyword evidence="2" id="KW-0813">Transport</keyword>
<dbReference type="PANTHER" id="PTHR43414:SF6">
    <property type="entry name" value="MULTIDRUG RESISTANCE PROTEIN MDTG"/>
    <property type="match status" value="1"/>
</dbReference>
<dbReference type="PRINTS" id="PR01035">
    <property type="entry name" value="TCRTETA"/>
</dbReference>
<evidence type="ECO:0000256" key="2">
    <source>
        <dbReference type="ARBA" id="ARBA00022448"/>
    </source>
</evidence>
<dbReference type="EMBL" id="OW970315">
    <property type="protein sequence ID" value="CAH6318501.1"/>
    <property type="molecule type" value="Genomic_DNA"/>
</dbReference>
<feature type="transmembrane region" description="Helical" evidence="8">
    <location>
        <begin position="48"/>
        <end position="70"/>
    </location>
</feature>
<feature type="transmembrane region" description="Helical" evidence="8">
    <location>
        <begin position="138"/>
        <end position="157"/>
    </location>
</feature>
<evidence type="ECO:0000256" key="6">
    <source>
        <dbReference type="ARBA" id="ARBA00023136"/>
    </source>
</evidence>
<reference evidence="10" key="1">
    <citation type="submission" date="2022-05" db="EMBL/GenBank/DDBJ databases">
        <authorList>
            <person name="Pothier F. J."/>
        </authorList>
    </citation>
    <scope>NUCLEOTIDE SEQUENCE</scope>
    <source>
        <strain evidence="10">DAPP-PG734</strain>
    </source>
</reference>
<evidence type="ECO:0000256" key="8">
    <source>
        <dbReference type="SAM" id="Phobius"/>
    </source>
</evidence>
<keyword evidence="5 8" id="KW-1133">Transmembrane helix</keyword>
<feature type="transmembrane region" description="Helical" evidence="8">
    <location>
        <begin position="82"/>
        <end position="100"/>
    </location>
</feature>
<feature type="transmembrane region" description="Helical" evidence="8">
    <location>
        <begin position="255"/>
        <end position="275"/>
    </location>
</feature>
<gene>
    <name evidence="10" type="ORF">DAPPPG734_15500</name>
</gene>